<sequence length="17" mass="1715">MSSGGDGGRHRKNLGVS</sequence>
<reference evidence="1 2" key="1">
    <citation type="submission" date="2024-02" db="EMBL/GenBank/DDBJ databases">
        <title>de novo genome assembly of Solanum bulbocastanum strain 11H21.</title>
        <authorList>
            <person name="Hosaka A.J."/>
        </authorList>
    </citation>
    <scope>NUCLEOTIDE SEQUENCE [LARGE SCALE GENOMIC DNA]</scope>
    <source>
        <tissue evidence="1">Young leaves</tissue>
    </source>
</reference>
<gene>
    <name evidence="1" type="ORF">RDI58_009577</name>
</gene>
<accession>A0AAN8YKX7</accession>
<dbReference type="AlphaFoldDB" id="A0AAN8YKX7"/>
<comment type="caution">
    <text evidence="1">The sequence shown here is derived from an EMBL/GenBank/DDBJ whole genome shotgun (WGS) entry which is preliminary data.</text>
</comment>
<keyword evidence="2" id="KW-1185">Reference proteome</keyword>
<name>A0AAN8YKX7_SOLBU</name>
<organism evidence="1 2">
    <name type="scientific">Solanum bulbocastanum</name>
    <name type="common">Wild potato</name>
    <dbReference type="NCBI Taxonomy" id="147425"/>
    <lineage>
        <taxon>Eukaryota</taxon>
        <taxon>Viridiplantae</taxon>
        <taxon>Streptophyta</taxon>
        <taxon>Embryophyta</taxon>
        <taxon>Tracheophyta</taxon>
        <taxon>Spermatophyta</taxon>
        <taxon>Magnoliopsida</taxon>
        <taxon>eudicotyledons</taxon>
        <taxon>Gunneridae</taxon>
        <taxon>Pentapetalae</taxon>
        <taxon>asterids</taxon>
        <taxon>lamiids</taxon>
        <taxon>Solanales</taxon>
        <taxon>Solanaceae</taxon>
        <taxon>Solanoideae</taxon>
        <taxon>Solaneae</taxon>
        <taxon>Solanum</taxon>
    </lineage>
</organism>
<evidence type="ECO:0000313" key="2">
    <source>
        <dbReference type="Proteomes" id="UP001371456"/>
    </source>
</evidence>
<dbReference type="EMBL" id="JBANQN010000003">
    <property type="protein sequence ID" value="KAK6796122.1"/>
    <property type="molecule type" value="Genomic_DNA"/>
</dbReference>
<evidence type="ECO:0000313" key="1">
    <source>
        <dbReference type="EMBL" id="KAK6796122.1"/>
    </source>
</evidence>
<proteinExistence type="predicted"/>
<protein>
    <submittedName>
        <fullName evidence="1">Uncharacterized protein</fullName>
    </submittedName>
</protein>
<dbReference type="Proteomes" id="UP001371456">
    <property type="component" value="Unassembled WGS sequence"/>
</dbReference>